<dbReference type="EMBL" id="JAAPAO010000067">
    <property type="protein sequence ID" value="KAF4674240.1"/>
    <property type="molecule type" value="Genomic_DNA"/>
</dbReference>
<feature type="chain" id="PRO_5029516852" evidence="1">
    <location>
        <begin position="19"/>
        <end position="207"/>
    </location>
</feature>
<reference evidence="2 3" key="1">
    <citation type="submission" date="2020-04" db="EMBL/GenBank/DDBJ databases">
        <title>Perkinsus chesapeaki whole genome sequence.</title>
        <authorList>
            <person name="Bogema D.R."/>
        </authorList>
    </citation>
    <scope>NUCLEOTIDE SEQUENCE [LARGE SCALE GENOMIC DNA]</scope>
    <source>
        <strain evidence="2">ATCC PRA-425</strain>
    </source>
</reference>
<name>A0A7J6MSR8_PERCH</name>
<keyword evidence="1" id="KW-0732">Signal</keyword>
<dbReference type="AlphaFoldDB" id="A0A7J6MSR8"/>
<feature type="signal peptide" evidence="1">
    <location>
        <begin position="1"/>
        <end position="18"/>
    </location>
</feature>
<evidence type="ECO:0000313" key="2">
    <source>
        <dbReference type="EMBL" id="KAF4674240.1"/>
    </source>
</evidence>
<sequence>MRFSFVTIAAYMMGIAMAHSPGKYVYTEKNGEYRLSIDVFKDRTVAIVFDTPTTYPTKYFVDGHYPIYWQAGYTYGIDFVGTMEGVHYWYSGIQSVYPDIELQDGDLTTLTYISGDRVSVMFGGKKLELVRQAFNLQVGEFVYTEDDFPSPFHHISYTVHENGQVDIQFLCSDVLSPLQTFTLAETKTPVLYTTYDLVPTVNLAQLR</sequence>
<evidence type="ECO:0000313" key="3">
    <source>
        <dbReference type="Proteomes" id="UP000591131"/>
    </source>
</evidence>
<proteinExistence type="predicted"/>
<gene>
    <name evidence="2" type="ORF">FOL47_009520</name>
</gene>
<protein>
    <submittedName>
        <fullName evidence="2">Uncharacterized protein</fullName>
    </submittedName>
</protein>
<evidence type="ECO:0000256" key="1">
    <source>
        <dbReference type="SAM" id="SignalP"/>
    </source>
</evidence>
<accession>A0A7J6MSR8</accession>
<comment type="caution">
    <text evidence="2">The sequence shown here is derived from an EMBL/GenBank/DDBJ whole genome shotgun (WGS) entry which is preliminary data.</text>
</comment>
<keyword evidence="3" id="KW-1185">Reference proteome</keyword>
<dbReference type="Proteomes" id="UP000591131">
    <property type="component" value="Unassembled WGS sequence"/>
</dbReference>
<organism evidence="2 3">
    <name type="scientific">Perkinsus chesapeaki</name>
    <name type="common">Clam parasite</name>
    <name type="synonym">Perkinsus andrewsi</name>
    <dbReference type="NCBI Taxonomy" id="330153"/>
    <lineage>
        <taxon>Eukaryota</taxon>
        <taxon>Sar</taxon>
        <taxon>Alveolata</taxon>
        <taxon>Perkinsozoa</taxon>
        <taxon>Perkinsea</taxon>
        <taxon>Perkinsida</taxon>
        <taxon>Perkinsidae</taxon>
        <taxon>Perkinsus</taxon>
    </lineage>
</organism>